<protein>
    <submittedName>
        <fullName evidence="9">Polyhydroxybutyrate depolymerase</fullName>
    </submittedName>
</protein>
<keyword evidence="3" id="KW-0858">Xylan degradation</keyword>
<dbReference type="InterPro" id="IPR043595">
    <property type="entry name" value="FaeB/C/D"/>
</dbReference>
<dbReference type="KEGG" id="amaq:GO499_02680"/>
<evidence type="ECO:0000256" key="2">
    <source>
        <dbReference type="ARBA" id="ARBA00022525"/>
    </source>
</evidence>
<dbReference type="EMBL" id="CP046620">
    <property type="protein sequence ID" value="QHQ34170.1"/>
    <property type="molecule type" value="Genomic_DNA"/>
</dbReference>
<evidence type="ECO:0000256" key="8">
    <source>
        <dbReference type="SAM" id="SignalP"/>
    </source>
</evidence>
<evidence type="ECO:0000256" key="4">
    <source>
        <dbReference type="ARBA" id="ARBA00022729"/>
    </source>
</evidence>
<dbReference type="InterPro" id="IPR029058">
    <property type="entry name" value="AB_hydrolase_fold"/>
</dbReference>
<keyword evidence="4 8" id="KW-0732">Signal</keyword>
<dbReference type="GO" id="GO:0005576">
    <property type="term" value="C:extracellular region"/>
    <property type="evidence" value="ECO:0007669"/>
    <property type="project" value="UniProtKB-SubCell"/>
</dbReference>
<keyword evidence="2" id="KW-0964">Secreted</keyword>
<comment type="subcellular location">
    <subcellularLocation>
        <location evidence="1">Secreted</location>
    </subcellularLocation>
</comment>
<proteinExistence type="predicted"/>
<dbReference type="PANTHER" id="PTHR38050:SF2">
    <property type="entry name" value="FERULOYL ESTERASE C-RELATED"/>
    <property type="match status" value="1"/>
</dbReference>
<keyword evidence="10" id="KW-1185">Reference proteome</keyword>
<evidence type="ECO:0000256" key="7">
    <source>
        <dbReference type="ARBA" id="ARBA00023326"/>
    </source>
</evidence>
<evidence type="ECO:0000256" key="3">
    <source>
        <dbReference type="ARBA" id="ARBA00022651"/>
    </source>
</evidence>
<organism evidence="9 10">
    <name type="scientific">Algicella marina</name>
    <dbReference type="NCBI Taxonomy" id="2683284"/>
    <lineage>
        <taxon>Bacteria</taxon>
        <taxon>Pseudomonadati</taxon>
        <taxon>Pseudomonadota</taxon>
        <taxon>Alphaproteobacteria</taxon>
        <taxon>Rhodobacterales</taxon>
        <taxon>Paracoccaceae</taxon>
        <taxon>Algicella</taxon>
    </lineage>
</organism>
<feature type="chain" id="PRO_5027085012" evidence="8">
    <location>
        <begin position="21"/>
        <end position="275"/>
    </location>
</feature>
<dbReference type="GO" id="GO:0030600">
    <property type="term" value="F:feruloyl esterase activity"/>
    <property type="evidence" value="ECO:0007669"/>
    <property type="project" value="InterPro"/>
</dbReference>
<keyword evidence="6" id="KW-0119">Carbohydrate metabolism</keyword>
<dbReference type="AlphaFoldDB" id="A0A6P1SWY2"/>
<dbReference type="SUPFAM" id="SSF53474">
    <property type="entry name" value="alpha/beta-Hydrolases"/>
    <property type="match status" value="1"/>
</dbReference>
<feature type="signal peptide" evidence="8">
    <location>
        <begin position="1"/>
        <end position="20"/>
    </location>
</feature>
<gene>
    <name evidence="9" type="ORF">GO499_02680</name>
</gene>
<keyword evidence="7" id="KW-0624">Polysaccharide degradation</keyword>
<reference evidence="9 10" key="1">
    <citation type="submission" date="2019-12" db="EMBL/GenBank/DDBJ databases">
        <title>Complete genome sequence of Algicella marina strain 9Alg 56(T) isolated from the red alga Tichocarpus crinitus.</title>
        <authorList>
            <person name="Kim S.-G."/>
            <person name="Nedashkovskaya O.I."/>
        </authorList>
    </citation>
    <scope>NUCLEOTIDE SEQUENCE [LARGE SCALE GENOMIC DNA]</scope>
    <source>
        <strain evidence="9 10">9Alg 56</strain>
    </source>
</reference>
<evidence type="ECO:0000256" key="1">
    <source>
        <dbReference type="ARBA" id="ARBA00004613"/>
    </source>
</evidence>
<keyword evidence="5" id="KW-0378">Hydrolase</keyword>
<dbReference type="RefSeq" id="WP_161860740.1">
    <property type="nucleotide sequence ID" value="NZ_CP046620.1"/>
</dbReference>
<evidence type="ECO:0000313" key="9">
    <source>
        <dbReference type="EMBL" id="QHQ34170.1"/>
    </source>
</evidence>
<sequence>MRIFFLLAVLSYLLPSVAQASEAPCGPEAACEIEGGSYHLLTPPEWDGEKALPAIFFYHGHRSSGTSVFRGGALKSVFAEAGYLVIAPNGATAPGSDVRRWPARPGAGRDDVAFSLAVLEDAAGRVPINRERVYASGFSAGGSMAWMMACYAGEHFAGFVSISGALRRPVPKETCPAGPVRLLQIHGFADRTVPLEGRGIGDWHQGDVFESFGLARRTANCRSQPDEITLDADFRCREWTSCDSGALKLCLHDGGHGLPKGWADLGRDWLEAPLR</sequence>
<name>A0A6P1SWY2_9RHOB</name>
<dbReference type="Proteomes" id="UP000464495">
    <property type="component" value="Chromosome"/>
</dbReference>
<accession>A0A6P1SWY2</accession>
<dbReference type="Gene3D" id="3.40.50.1820">
    <property type="entry name" value="alpha/beta hydrolase"/>
    <property type="match status" value="1"/>
</dbReference>
<dbReference type="PANTHER" id="PTHR38050">
    <property type="match status" value="1"/>
</dbReference>
<evidence type="ECO:0000313" key="10">
    <source>
        <dbReference type="Proteomes" id="UP000464495"/>
    </source>
</evidence>
<evidence type="ECO:0000256" key="6">
    <source>
        <dbReference type="ARBA" id="ARBA00023277"/>
    </source>
</evidence>
<dbReference type="GO" id="GO:0045493">
    <property type="term" value="P:xylan catabolic process"/>
    <property type="evidence" value="ECO:0007669"/>
    <property type="project" value="UniProtKB-KW"/>
</dbReference>
<evidence type="ECO:0000256" key="5">
    <source>
        <dbReference type="ARBA" id="ARBA00022801"/>
    </source>
</evidence>